<evidence type="ECO:0008006" key="3">
    <source>
        <dbReference type="Google" id="ProtNLM"/>
    </source>
</evidence>
<evidence type="ECO:0000313" key="2">
    <source>
        <dbReference type="Proteomes" id="UP000269721"/>
    </source>
</evidence>
<dbReference type="InterPro" id="IPR043198">
    <property type="entry name" value="Cyclin/Ssn8"/>
</dbReference>
<dbReference type="EMBL" id="KZ994877">
    <property type="protein sequence ID" value="RKO91851.1"/>
    <property type="molecule type" value="Genomic_DNA"/>
</dbReference>
<name>A0A4P9WGB3_9FUNG</name>
<accession>A0A4P9WGB3</accession>
<proteinExistence type="predicted"/>
<dbReference type="InterPro" id="IPR036915">
    <property type="entry name" value="Cyclin-like_sf"/>
</dbReference>
<evidence type="ECO:0000313" key="1">
    <source>
        <dbReference type="EMBL" id="RKO91851.1"/>
    </source>
</evidence>
<dbReference type="Proteomes" id="UP000269721">
    <property type="component" value="Unassembled WGS sequence"/>
</dbReference>
<dbReference type="AlphaFoldDB" id="A0A4P9WGB3"/>
<gene>
    <name evidence="1" type="ORF">BDK51DRAFT_52950</name>
</gene>
<reference evidence="2" key="1">
    <citation type="journal article" date="2018" name="Nat. Microbiol.">
        <title>Leveraging single-cell genomics to expand the fungal tree of life.</title>
        <authorList>
            <person name="Ahrendt S.R."/>
            <person name="Quandt C.A."/>
            <person name="Ciobanu D."/>
            <person name="Clum A."/>
            <person name="Salamov A."/>
            <person name="Andreopoulos B."/>
            <person name="Cheng J.F."/>
            <person name="Woyke T."/>
            <person name="Pelin A."/>
            <person name="Henrissat B."/>
            <person name="Reynolds N.K."/>
            <person name="Benny G.L."/>
            <person name="Smith M.E."/>
            <person name="James T.Y."/>
            <person name="Grigoriev I.V."/>
        </authorList>
    </citation>
    <scope>NUCLEOTIDE SEQUENCE [LARGE SCALE GENOMIC DNA]</scope>
</reference>
<dbReference type="PANTHER" id="PTHR10026">
    <property type="entry name" value="CYCLIN"/>
    <property type="match status" value="1"/>
</dbReference>
<organism evidence="1 2">
    <name type="scientific">Blyttiomyces helicus</name>
    <dbReference type="NCBI Taxonomy" id="388810"/>
    <lineage>
        <taxon>Eukaryota</taxon>
        <taxon>Fungi</taxon>
        <taxon>Fungi incertae sedis</taxon>
        <taxon>Chytridiomycota</taxon>
        <taxon>Chytridiomycota incertae sedis</taxon>
        <taxon>Chytridiomycetes</taxon>
        <taxon>Chytridiomycetes incertae sedis</taxon>
        <taxon>Blyttiomyces</taxon>
    </lineage>
</organism>
<sequence>MTSRDLRRIVLPEESPSTVQFLNMQSSQLTHPLTSSPTTTSTALSYLQQYFVFYERPASLRGEELARFEEHEKTRLDDYVRGGGVGWKLCLSAGRRDLTQLVALWRARGGKLMEVEKPIPSAILLAPLIAATSIHLACKHSETPRKLRDIVNVAFWLCNQDDESQGFLPINENYWSLKDSIIAAELGLLRVLRFEFNVDLPHPHLFKTIRNFRDHHCEAFVTFSPLSDIRLSSDDNVTSVSPIPSPAYSTPIFSPFYDSISSPTRRNLRD</sequence>
<dbReference type="GO" id="GO:0006357">
    <property type="term" value="P:regulation of transcription by RNA polymerase II"/>
    <property type="evidence" value="ECO:0007669"/>
    <property type="project" value="InterPro"/>
</dbReference>
<dbReference type="SUPFAM" id="SSF47954">
    <property type="entry name" value="Cyclin-like"/>
    <property type="match status" value="1"/>
</dbReference>
<keyword evidence="2" id="KW-1185">Reference proteome</keyword>
<protein>
    <recommendedName>
        <fullName evidence="3">Cyclin N-terminal domain-containing protein</fullName>
    </recommendedName>
</protein>
<dbReference type="GO" id="GO:0016538">
    <property type="term" value="F:cyclin-dependent protein serine/threonine kinase regulator activity"/>
    <property type="evidence" value="ECO:0007669"/>
    <property type="project" value="InterPro"/>
</dbReference>
<dbReference type="OrthoDB" id="25002at2759"/>
<dbReference type="Gene3D" id="1.10.472.10">
    <property type="entry name" value="Cyclin-like"/>
    <property type="match status" value="1"/>
</dbReference>